<dbReference type="AlphaFoldDB" id="A0ABD3QYY4"/>
<protein>
    <submittedName>
        <fullName evidence="2">Uncharacterized protein</fullName>
    </submittedName>
</protein>
<evidence type="ECO:0000313" key="2">
    <source>
        <dbReference type="EMBL" id="KAL3805653.1"/>
    </source>
</evidence>
<proteinExistence type="predicted"/>
<reference evidence="2 3" key="1">
    <citation type="journal article" date="2020" name="G3 (Bethesda)">
        <title>Improved Reference Genome for Cyclotella cryptica CCMP332, a Model for Cell Wall Morphogenesis, Salinity Adaptation, and Lipid Production in Diatoms (Bacillariophyta).</title>
        <authorList>
            <person name="Roberts W.R."/>
            <person name="Downey K.M."/>
            <person name="Ruck E.C."/>
            <person name="Traller J.C."/>
            <person name="Alverson A.J."/>
        </authorList>
    </citation>
    <scope>NUCLEOTIDE SEQUENCE [LARGE SCALE GENOMIC DNA]</scope>
    <source>
        <strain evidence="2 3">CCMP332</strain>
    </source>
</reference>
<dbReference type="EMBL" id="JABMIG020000002">
    <property type="protein sequence ID" value="KAL3805653.1"/>
    <property type="molecule type" value="Genomic_DNA"/>
</dbReference>
<dbReference type="Proteomes" id="UP001516023">
    <property type="component" value="Unassembled WGS sequence"/>
</dbReference>
<evidence type="ECO:0000313" key="3">
    <source>
        <dbReference type="Proteomes" id="UP001516023"/>
    </source>
</evidence>
<keyword evidence="3" id="KW-1185">Reference proteome</keyword>
<accession>A0ABD3QYY4</accession>
<feature type="region of interest" description="Disordered" evidence="1">
    <location>
        <begin position="75"/>
        <end position="111"/>
    </location>
</feature>
<gene>
    <name evidence="2" type="ORF">HJC23_005897</name>
</gene>
<sequence length="265" mass="30471">MSTRCPKRGRKLKADFRRHVEARRINPNKTDKAYILSICNRFYKGCPEETFIKNYPASVAEGRICHYVNEYNKRNGSRSQAAEEEEEYDSEADKDFAAESTGEDESLGDIDTDLEEGKLEDLEYAKVLPGGMQFSLLVGVPRWMYEELYMKACMADEYDTRSAVFQAFDRFFIQPIRKLFPGTSDWIEGTPQIVNLDEECVEGPVRYNFGNARTKGTERIERSKQYQSTMTLQLTPVKKKVVKIEKPKQLFSGTSMEAAPLMVEK</sequence>
<comment type="caution">
    <text evidence="2">The sequence shown here is derived from an EMBL/GenBank/DDBJ whole genome shotgun (WGS) entry which is preliminary data.</text>
</comment>
<organism evidence="2 3">
    <name type="scientific">Cyclotella cryptica</name>
    <dbReference type="NCBI Taxonomy" id="29204"/>
    <lineage>
        <taxon>Eukaryota</taxon>
        <taxon>Sar</taxon>
        <taxon>Stramenopiles</taxon>
        <taxon>Ochrophyta</taxon>
        <taxon>Bacillariophyta</taxon>
        <taxon>Coscinodiscophyceae</taxon>
        <taxon>Thalassiosirophycidae</taxon>
        <taxon>Stephanodiscales</taxon>
        <taxon>Stephanodiscaceae</taxon>
        <taxon>Cyclotella</taxon>
    </lineage>
</organism>
<name>A0ABD3QYY4_9STRA</name>
<evidence type="ECO:0000256" key="1">
    <source>
        <dbReference type="SAM" id="MobiDB-lite"/>
    </source>
</evidence>
<feature type="compositionally biased region" description="Acidic residues" evidence="1">
    <location>
        <begin position="101"/>
        <end position="111"/>
    </location>
</feature>